<dbReference type="PROSITE" id="PS00344">
    <property type="entry name" value="GATA_ZN_FINGER_1"/>
    <property type="match status" value="1"/>
</dbReference>
<dbReference type="Gene3D" id="3.30.450.20">
    <property type="entry name" value="PAS domain"/>
    <property type="match status" value="1"/>
</dbReference>
<dbReference type="InterPro" id="IPR013088">
    <property type="entry name" value="Znf_NHR/GATA"/>
</dbReference>
<dbReference type="CDD" id="cd00130">
    <property type="entry name" value="PAS"/>
    <property type="match status" value="1"/>
</dbReference>
<evidence type="ECO:0000256" key="1">
    <source>
        <dbReference type="ARBA" id="ARBA00022723"/>
    </source>
</evidence>
<proteinExistence type="predicted"/>
<dbReference type="InterPro" id="IPR051140">
    <property type="entry name" value="GATA_TF"/>
</dbReference>
<protein>
    <recommendedName>
        <fullName evidence="6">GATA-type domain-containing protein</fullName>
    </recommendedName>
</protein>
<evidence type="ECO:0000313" key="8">
    <source>
        <dbReference type="Proteomes" id="UP000799441"/>
    </source>
</evidence>
<evidence type="ECO:0000259" key="6">
    <source>
        <dbReference type="PROSITE" id="PS50114"/>
    </source>
</evidence>
<comment type="caution">
    <text evidence="7">The sequence shown here is derived from an EMBL/GenBank/DDBJ whole genome shotgun (WGS) entry which is preliminary data.</text>
</comment>
<keyword evidence="2 4" id="KW-0863">Zinc-finger</keyword>
<dbReference type="InterPro" id="IPR000014">
    <property type="entry name" value="PAS"/>
</dbReference>
<dbReference type="SMART" id="SM00401">
    <property type="entry name" value="ZnF_GATA"/>
    <property type="match status" value="1"/>
</dbReference>
<dbReference type="SUPFAM" id="SSF57716">
    <property type="entry name" value="Glucocorticoid receptor-like (DNA-binding domain)"/>
    <property type="match status" value="1"/>
</dbReference>
<dbReference type="InterPro" id="IPR035965">
    <property type="entry name" value="PAS-like_dom_sf"/>
</dbReference>
<feature type="compositionally biased region" description="Low complexity" evidence="5">
    <location>
        <begin position="175"/>
        <end position="188"/>
    </location>
</feature>
<evidence type="ECO:0000256" key="3">
    <source>
        <dbReference type="ARBA" id="ARBA00022833"/>
    </source>
</evidence>
<evidence type="ECO:0000256" key="2">
    <source>
        <dbReference type="ARBA" id="ARBA00022771"/>
    </source>
</evidence>
<dbReference type="PROSITE" id="PS50114">
    <property type="entry name" value="GATA_ZN_FINGER_2"/>
    <property type="match status" value="1"/>
</dbReference>
<evidence type="ECO:0000256" key="4">
    <source>
        <dbReference type="PROSITE-ProRule" id="PRU00094"/>
    </source>
</evidence>
<feature type="domain" description="GATA-type" evidence="6">
    <location>
        <begin position="255"/>
        <end position="309"/>
    </location>
</feature>
<keyword evidence="3" id="KW-0862">Zinc</keyword>
<dbReference type="CDD" id="cd00202">
    <property type="entry name" value="ZnF_GATA"/>
    <property type="match status" value="1"/>
</dbReference>
<dbReference type="PANTHER" id="PTHR45658">
    <property type="entry name" value="GATA TRANSCRIPTION FACTOR"/>
    <property type="match status" value="1"/>
</dbReference>
<dbReference type="GO" id="GO:0043565">
    <property type="term" value="F:sequence-specific DNA binding"/>
    <property type="evidence" value="ECO:0007669"/>
    <property type="project" value="InterPro"/>
</dbReference>
<sequence>MRKPNNFVHKQDWSHEIVENLSDLLLVLAPSGRILYASPSCIRSIIGKPTSEYVHPDDLEVFLDEFYTSIKRGKRHDGTYVVLEWHGHPHTSPSTIERGNDGFFVTARPCLTKNAILLDSLLHHRTENERLGRRLAQNRSPKRCRSVDVRSSLPHTWRRRNPAALMTVSSRQSHDSTPSTHDTSTTTPVSQGKRPYNRIEYVELLTGLHYGDGERSSGISTGDRSPDLTHIAATTPRSSTWNERCKMTDRQNVKPMDGHKCISCTTTDSPEWRRGPKGPKTLCNACGLRWIKQERKKKMKLNNGNVKEKGQQLILTPVLQATPV</sequence>
<reference evidence="7" key="1">
    <citation type="journal article" date="2020" name="Stud. Mycol.">
        <title>101 Dothideomycetes genomes: a test case for predicting lifestyles and emergence of pathogens.</title>
        <authorList>
            <person name="Haridas S."/>
            <person name="Albert R."/>
            <person name="Binder M."/>
            <person name="Bloem J."/>
            <person name="Labutti K."/>
            <person name="Salamov A."/>
            <person name="Andreopoulos B."/>
            <person name="Baker S."/>
            <person name="Barry K."/>
            <person name="Bills G."/>
            <person name="Bluhm B."/>
            <person name="Cannon C."/>
            <person name="Castanera R."/>
            <person name="Culley D."/>
            <person name="Daum C."/>
            <person name="Ezra D."/>
            <person name="Gonzalez J."/>
            <person name="Henrissat B."/>
            <person name="Kuo A."/>
            <person name="Liang C."/>
            <person name="Lipzen A."/>
            <person name="Lutzoni F."/>
            <person name="Magnuson J."/>
            <person name="Mondo S."/>
            <person name="Nolan M."/>
            <person name="Ohm R."/>
            <person name="Pangilinan J."/>
            <person name="Park H.-J."/>
            <person name="Ramirez L."/>
            <person name="Alfaro M."/>
            <person name="Sun H."/>
            <person name="Tritt A."/>
            <person name="Yoshinaga Y."/>
            <person name="Zwiers L.-H."/>
            <person name="Turgeon B."/>
            <person name="Goodwin S."/>
            <person name="Spatafora J."/>
            <person name="Crous P."/>
            <person name="Grigoriev I."/>
        </authorList>
    </citation>
    <scope>NUCLEOTIDE SEQUENCE</scope>
    <source>
        <strain evidence="7">CBS 116435</strain>
    </source>
</reference>
<keyword evidence="1" id="KW-0479">Metal-binding</keyword>
<dbReference type="Proteomes" id="UP000799441">
    <property type="component" value="Unassembled WGS sequence"/>
</dbReference>
<organism evidence="7 8">
    <name type="scientific">Polychaeton citri CBS 116435</name>
    <dbReference type="NCBI Taxonomy" id="1314669"/>
    <lineage>
        <taxon>Eukaryota</taxon>
        <taxon>Fungi</taxon>
        <taxon>Dikarya</taxon>
        <taxon>Ascomycota</taxon>
        <taxon>Pezizomycotina</taxon>
        <taxon>Dothideomycetes</taxon>
        <taxon>Dothideomycetidae</taxon>
        <taxon>Capnodiales</taxon>
        <taxon>Capnodiaceae</taxon>
        <taxon>Polychaeton</taxon>
    </lineage>
</organism>
<name>A0A9P4Q030_9PEZI</name>
<feature type="region of interest" description="Disordered" evidence="5">
    <location>
        <begin position="132"/>
        <end position="196"/>
    </location>
</feature>
<keyword evidence="8" id="KW-1185">Reference proteome</keyword>
<evidence type="ECO:0000313" key="7">
    <source>
        <dbReference type="EMBL" id="KAF2718098.1"/>
    </source>
</evidence>
<dbReference type="PANTHER" id="PTHR45658:SF18">
    <property type="entry name" value="PROTEIN GAT2"/>
    <property type="match status" value="1"/>
</dbReference>
<dbReference type="GO" id="GO:0008270">
    <property type="term" value="F:zinc ion binding"/>
    <property type="evidence" value="ECO:0007669"/>
    <property type="project" value="UniProtKB-KW"/>
</dbReference>
<dbReference type="InterPro" id="IPR000679">
    <property type="entry name" value="Znf_GATA"/>
</dbReference>
<dbReference type="OrthoDB" id="2162994at2759"/>
<dbReference type="Pfam" id="PF00320">
    <property type="entry name" value="GATA"/>
    <property type="match status" value="1"/>
</dbReference>
<dbReference type="SUPFAM" id="SSF55785">
    <property type="entry name" value="PYP-like sensor domain (PAS domain)"/>
    <property type="match status" value="1"/>
</dbReference>
<accession>A0A9P4Q030</accession>
<dbReference type="Gene3D" id="3.30.50.10">
    <property type="entry name" value="Erythroid Transcription Factor GATA-1, subunit A"/>
    <property type="match status" value="1"/>
</dbReference>
<dbReference type="AlphaFoldDB" id="A0A9P4Q030"/>
<evidence type="ECO:0000256" key="5">
    <source>
        <dbReference type="SAM" id="MobiDB-lite"/>
    </source>
</evidence>
<dbReference type="GO" id="GO:0006355">
    <property type="term" value="P:regulation of DNA-templated transcription"/>
    <property type="evidence" value="ECO:0007669"/>
    <property type="project" value="InterPro"/>
</dbReference>
<dbReference type="SMART" id="SM00091">
    <property type="entry name" value="PAS"/>
    <property type="match status" value="1"/>
</dbReference>
<gene>
    <name evidence="7" type="ORF">K431DRAFT_340899</name>
</gene>
<dbReference type="EMBL" id="MU003830">
    <property type="protein sequence ID" value="KAF2718098.1"/>
    <property type="molecule type" value="Genomic_DNA"/>
</dbReference>